<dbReference type="EMBL" id="QGNA01000002">
    <property type="protein sequence ID" value="PWS37356.1"/>
    <property type="molecule type" value="Genomic_DNA"/>
</dbReference>
<feature type="transmembrane region" description="Helical" evidence="7">
    <location>
        <begin position="83"/>
        <end position="103"/>
    </location>
</feature>
<accession>A0A317FIG1</accession>
<keyword evidence="6 7" id="KW-0472">Membrane</keyword>
<feature type="transmembrane region" description="Helical" evidence="7">
    <location>
        <begin position="299"/>
        <end position="326"/>
    </location>
</feature>
<dbReference type="InterPro" id="IPR003439">
    <property type="entry name" value="ABC_transporter-like_ATP-bd"/>
</dbReference>
<feature type="transmembrane region" description="Helical" evidence="7">
    <location>
        <begin position="48"/>
        <end position="71"/>
    </location>
</feature>
<reference evidence="11" key="1">
    <citation type="submission" date="2018-05" db="EMBL/GenBank/DDBJ databases">
        <authorList>
            <person name="Du Z."/>
            <person name="Wang X."/>
        </authorList>
    </citation>
    <scope>NUCLEOTIDE SEQUENCE [LARGE SCALE GENOMIC DNA]</scope>
    <source>
        <strain evidence="11">CQN31</strain>
    </source>
</reference>
<dbReference type="GO" id="GO:0005886">
    <property type="term" value="C:plasma membrane"/>
    <property type="evidence" value="ECO:0007669"/>
    <property type="project" value="UniProtKB-SubCell"/>
</dbReference>
<keyword evidence="11" id="KW-1185">Reference proteome</keyword>
<dbReference type="Pfam" id="PF00005">
    <property type="entry name" value="ABC_tran"/>
    <property type="match status" value="1"/>
</dbReference>
<keyword evidence="3" id="KW-0547">Nucleotide-binding</keyword>
<dbReference type="AlphaFoldDB" id="A0A317FIG1"/>
<dbReference type="PROSITE" id="PS50893">
    <property type="entry name" value="ABC_TRANSPORTER_2"/>
    <property type="match status" value="1"/>
</dbReference>
<evidence type="ECO:0000256" key="4">
    <source>
        <dbReference type="ARBA" id="ARBA00022840"/>
    </source>
</evidence>
<comment type="subcellular location">
    <subcellularLocation>
        <location evidence="1">Cell membrane</location>
        <topology evidence="1">Multi-pass membrane protein</topology>
    </subcellularLocation>
</comment>
<evidence type="ECO:0000259" key="8">
    <source>
        <dbReference type="PROSITE" id="PS50893"/>
    </source>
</evidence>
<comment type="caution">
    <text evidence="10">The sequence shown here is derived from an EMBL/GenBank/DDBJ whole genome shotgun (WGS) entry which is preliminary data.</text>
</comment>
<evidence type="ECO:0000256" key="5">
    <source>
        <dbReference type="ARBA" id="ARBA00022989"/>
    </source>
</evidence>
<evidence type="ECO:0000256" key="2">
    <source>
        <dbReference type="ARBA" id="ARBA00022692"/>
    </source>
</evidence>
<dbReference type="InterPro" id="IPR036640">
    <property type="entry name" value="ABC1_TM_sf"/>
</dbReference>
<evidence type="ECO:0000313" key="10">
    <source>
        <dbReference type="EMBL" id="PWS37356.1"/>
    </source>
</evidence>
<dbReference type="GO" id="GO:0140359">
    <property type="term" value="F:ABC-type transporter activity"/>
    <property type="evidence" value="ECO:0007669"/>
    <property type="project" value="InterPro"/>
</dbReference>
<evidence type="ECO:0000313" key="11">
    <source>
        <dbReference type="Proteomes" id="UP000245765"/>
    </source>
</evidence>
<dbReference type="InterPro" id="IPR027417">
    <property type="entry name" value="P-loop_NTPase"/>
</dbReference>
<dbReference type="PROSITE" id="PS50929">
    <property type="entry name" value="ABC_TM1F"/>
    <property type="match status" value="1"/>
</dbReference>
<dbReference type="CDD" id="cd03228">
    <property type="entry name" value="ABCC_MRP_Like"/>
    <property type="match status" value="1"/>
</dbReference>
<gene>
    <name evidence="10" type="ORF">DFH01_10970</name>
</gene>
<evidence type="ECO:0000256" key="1">
    <source>
        <dbReference type="ARBA" id="ARBA00004651"/>
    </source>
</evidence>
<sequence>MPPLPFAPIPQPAPRGGAGHGRPAPDRRWLAAPLRAAVLRHGAGTLPALLLATLLLTILALALPIALLQVYDRILPQAATGTLTLIALGVATAIALEFLLRVARAEVLGRLAAVAEARAQAEAMRRIAGTPAVAFEAHGNGWYSERLAAIGTLREAWSGPALQAILDLPFAGLYLLAIALIGGALALAPAGLLLCVLLLGWSVGRRVRRRAERLAAAEERRFNFLFDVLQGLHALKLLGAEPLLERRYERLQGGTAALRRKLTVAVAAAQEGGLLFAHLATVATAAWGCLMVLDGALTVGGLSACVMLAGRSMQPLLGGIALWVRWQTLSDARRRMAELALLPQEARPDLPPLQVRQGAIALRGIRFGPLIGGGHLFEDLSLEVAPGELLGITGPNGSGRSALLRLIAGEARPAAGAVLVDGQDLARHDHLAARHAIALVPPDPALVAGTLLENLTLGEAEFEEGALAFAAALGLDAVAAGLPGGWHTPVGTGGLPLPRGVMQRIGLVRALARRPRILLLDDVTSQLDPEGDARLGRVLGQLAGRATILLVSHRPSALSRAYRVLRLAGGQLEPAT</sequence>
<dbReference type="PANTHER" id="PTHR24221">
    <property type="entry name" value="ATP-BINDING CASSETTE SUB-FAMILY B"/>
    <property type="match status" value="1"/>
</dbReference>
<keyword evidence="5 7" id="KW-1133">Transmembrane helix</keyword>
<name>A0A317FIG1_9PROT</name>
<keyword evidence="4 10" id="KW-0067">ATP-binding</keyword>
<dbReference type="GO" id="GO:0005524">
    <property type="term" value="F:ATP binding"/>
    <property type="evidence" value="ECO:0007669"/>
    <property type="project" value="UniProtKB-KW"/>
</dbReference>
<evidence type="ECO:0000256" key="3">
    <source>
        <dbReference type="ARBA" id="ARBA00022741"/>
    </source>
</evidence>
<organism evidence="10 11">
    <name type="scientific">Falsiroseomonas bella</name>
    <dbReference type="NCBI Taxonomy" id="2184016"/>
    <lineage>
        <taxon>Bacteria</taxon>
        <taxon>Pseudomonadati</taxon>
        <taxon>Pseudomonadota</taxon>
        <taxon>Alphaproteobacteria</taxon>
        <taxon>Acetobacterales</taxon>
        <taxon>Roseomonadaceae</taxon>
        <taxon>Falsiroseomonas</taxon>
    </lineage>
</organism>
<feature type="domain" description="ABC transporter" evidence="8">
    <location>
        <begin position="360"/>
        <end position="575"/>
    </location>
</feature>
<keyword evidence="2 7" id="KW-0812">Transmembrane</keyword>
<dbReference type="Pfam" id="PF00664">
    <property type="entry name" value="ABC_membrane"/>
    <property type="match status" value="1"/>
</dbReference>
<dbReference type="GO" id="GO:0034040">
    <property type="term" value="F:ATPase-coupled lipid transmembrane transporter activity"/>
    <property type="evidence" value="ECO:0007669"/>
    <property type="project" value="TreeGrafter"/>
</dbReference>
<proteinExistence type="predicted"/>
<feature type="domain" description="ABC transmembrane type-1" evidence="9">
    <location>
        <begin position="48"/>
        <end position="328"/>
    </location>
</feature>
<dbReference type="SUPFAM" id="SSF52540">
    <property type="entry name" value="P-loop containing nucleoside triphosphate hydrolases"/>
    <property type="match status" value="1"/>
</dbReference>
<protein>
    <submittedName>
        <fullName evidence="10">ABC transporter ATP-binding protein</fullName>
    </submittedName>
</protein>
<dbReference type="InterPro" id="IPR039421">
    <property type="entry name" value="Type_1_exporter"/>
</dbReference>
<dbReference type="SMART" id="SM00382">
    <property type="entry name" value="AAA"/>
    <property type="match status" value="1"/>
</dbReference>
<dbReference type="PANTHER" id="PTHR24221:SF248">
    <property type="entry name" value="ABC TRANSPORTER TRANSMEMBRANE REGION"/>
    <property type="match status" value="1"/>
</dbReference>
<evidence type="ECO:0000256" key="6">
    <source>
        <dbReference type="ARBA" id="ARBA00023136"/>
    </source>
</evidence>
<dbReference type="GO" id="GO:0016887">
    <property type="term" value="F:ATP hydrolysis activity"/>
    <property type="evidence" value="ECO:0007669"/>
    <property type="project" value="InterPro"/>
</dbReference>
<dbReference type="InterPro" id="IPR011527">
    <property type="entry name" value="ABC1_TM_dom"/>
</dbReference>
<dbReference type="Proteomes" id="UP000245765">
    <property type="component" value="Unassembled WGS sequence"/>
</dbReference>
<dbReference type="Gene3D" id="1.20.1560.10">
    <property type="entry name" value="ABC transporter type 1, transmembrane domain"/>
    <property type="match status" value="1"/>
</dbReference>
<evidence type="ECO:0000256" key="7">
    <source>
        <dbReference type="SAM" id="Phobius"/>
    </source>
</evidence>
<feature type="transmembrane region" description="Helical" evidence="7">
    <location>
        <begin position="173"/>
        <end position="201"/>
    </location>
</feature>
<dbReference type="InterPro" id="IPR003593">
    <property type="entry name" value="AAA+_ATPase"/>
</dbReference>
<evidence type="ECO:0000259" key="9">
    <source>
        <dbReference type="PROSITE" id="PS50929"/>
    </source>
</evidence>
<dbReference type="Gene3D" id="3.40.50.300">
    <property type="entry name" value="P-loop containing nucleotide triphosphate hydrolases"/>
    <property type="match status" value="1"/>
</dbReference>
<dbReference type="SUPFAM" id="SSF90123">
    <property type="entry name" value="ABC transporter transmembrane region"/>
    <property type="match status" value="1"/>
</dbReference>